<gene>
    <name evidence="3" type="ORF">BOKJ2_LOCUS10063</name>
</gene>
<feature type="compositionally biased region" description="Low complexity" evidence="1">
    <location>
        <begin position="474"/>
        <end position="484"/>
    </location>
</feature>
<comment type="caution">
    <text evidence="3">The sequence shown here is derived from an EMBL/GenBank/DDBJ whole genome shotgun (WGS) entry which is preliminary data.</text>
</comment>
<feature type="region of interest" description="Disordered" evidence="1">
    <location>
        <begin position="97"/>
        <end position="193"/>
    </location>
</feature>
<keyword evidence="2" id="KW-0472">Membrane</keyword>
<proteinExistence type="predicted"/>
<dbReference type="AlphaFoldDB" id="A0A811L6H0"/>
<dbReference type="Proteomes" id="UP000614601">
    <property type="component" value="Unassembled WGS sequence"/>
</dbReference>
<evidence type="ECO:0000313" key="3">
    <source>
        <dbReference type="EMBL" id="CAD5223277.1"/>
    </source>
</evidence>
<protein>
    <submittedName>
        <fullName evidence="3">Uncharacterized protein</fullName>
    </submittedName>
</protein>
<dbReference type="EMBL" id="CAJFDH010000005">
    <property type="protein sequence ID" value="CAD5223277.1"/>
    <property type="molecule type" value="Genomic_DNA"/>
</dbReference>
<keyword evidence="4" id="KW-1185">Reference proteome</keyword>
<reference evidence="3" key="1">
    <citation type="submission" date="2020-09" db="EMBL/GenBank/DDBJ databases">
        <authorList>
            <person name="Kikuchi T."/>
        </authorList>
    </citation>
    <scope>NUCLEOTIDE SEQUENCE</scope>
    <source>
        <strain evidence="3">SH1</strain>
    </source>
</reference>
<dbReference type="EMBL" id="CAJFCW020000005">
    <property type="protein sequence ID" value="CAG9117432.1"/>
    <property type="molecule type" value="Genomic_DNA"/>
</dbReference>
<feature type="region of interest" description="Disordered" evidence="1">
    <location>
        <begin position="240"/>
        <end position="261"/>
    </location>
</feature>
<keyword evidence="2" id="KW-1133">Transmembrane helix</keyword>
<accession>A0A811L6H0</accession>
<evidence type="ECO:0000256" key="1">
    <source>
        <dbReference type="SAM" id="MobiDB-lite"/>
    </source>
</evidence>
<feature type="compositionally biased region" description="Acidic residues" evidence="1">
    <location>
        <begin position="183"/>
        <end position="193"/>
    </location>
</feature>
<evidence type="ECO:0000256" key="2">
    <source>
        <dbReference type="SAM" id="Phobius"/>
    </source>
</evidence>
<feature type="compositionally biased region" description="Low complexity" evidence="1">
    <location>
        <begin position="103"/>
        <end position="113"/>
    </location>
</feature>
<dbReference type="Proteomes" id="UP000783686">
    <property type="component" value="Unassembled WGS sequence"/>
</dbReference>
<organism evidence="3 4">
    <name type="scientific">Bursaphelenchus okinawaensis</name>
    <dbReference type="NCBI Taxonomy" id="465554"/>
    <lineage>
        <taxon>Eukaryota</taxon>
        <taxon>Metazoa</taxon>
        <taxon>Ecdysozoa</taxon>
        <taxon>Nematoda</taxon>
        <taxon>Chromadorea</taxon>
        <taxon>Rhabditida</taxon>
        <taxon>Tylenchina</taxon>
        <taxon>Tylenchomorpha</taxon>
        <taxon>Aphelenchoidea</taxon>
        <taxon>Aphelenchoididae</taxon>
        <taxon>Bursaphelenchus</taxon>
    </lineage>
</organism>
<name>A0A811L6H0_9BILA</name>
<sequence length="501" mass="54734">MLADEDGLNASQMPIICLMEWSSPRCKEHAFDVPAPKFAPNFKFPTTPTTRRLTHGLRNANKPEKDVQILERGTTVAPSSGEKNESFFTPIVPKAFKSKNKSTSRTTPGPSSSKETQVVVTSATRHRPSDSAQQRRTVKPTGKTKMEQRPASQSSYNGDDDYSEDEDAAREDEGYDEKGYDEERGDDEEMEDVDDLNRLKTPATYAPYARAQLVNSGPNELDSLWTDLSHAVDFKSGGSWRRPVTASTTTPLPSTTSSTSTTTLATTTKRIATTMFVSTTRWLETTTQASRQKLRTIQTESTTTIPLYAVRPTTPMGDLLTTTKAPIVTTDFPRTALISIASVSVIIIIAFVVFCVFRCRQSAPPSESTYPMAYSGTKQASMGMGNVMLGSGNHGYTPIPSEMSPPAAQHTQQFAGMSPRVNYESMNGAQTLPSAMRRPNGLTNGGPHPNGMGYQTIGQHVVNQNGQTSPARTNGNANGAANGGSRTWGRDRKKDFKEWYV</sequence>
<evidence type="ECO:0000313" key="4">
    <source>
        <dbReference type="Proteomes" id="UP000614601"/>
    </source>
</evidence>
<feature type="compositionally biased region" description="Polar residues" evidence="1">
    <location>
        <begin position="114"/>
        <end position="123"/>
    </location>
</feature>
<dbReference type="OrthoDB" id="5863059at2759"/>
<feature type="compositionally biased region" description="Low complexity" evidence="1">
    <location>
        <begin position="245"/>
        <end position="261"/>
    </location>
</feature>
<feature type="compositionally biased region" description="Acidic residues" evidence="1">
    <location>
        <begin position="158"/>
        <end position="175"/>
    </location>
</feature>
<keyword evidence="2" id="KW-0812">Transmembrane</keyword>
<feature type="transmembrane region" description="Helical" evidence="2">
    <location>
        <begin position="336"/>
        <end position="357"/>
    </location>
</feature>
<feature type="region of interest" description="Disordered" evidence="1">
    <location>
        <begin position="465"/>
        <end position="494"/>
    </location>
</feature>